<dbReference type="EMBL" id="JRES01001112">
    <property type="protein sequence ID" value="KNC25443.1"/>
    <property type="molecule type" value="Genomic_DNA"/>
</dbReference>
<proteinExistence type="predicted"/>
<evidence type="ECO:0000313" key="3">
    <source>
        <dbReference type="Proteomes" id="UP000037069"/>
    </source>
</evidence>
<organism evidence="2 3">
    <name type="scientific">Lucilia cuprina</name>
    <name type="common">Green bottle fly</name>
    <name type="synonym">Australian sheep blowfly</name>
    <dbReference type="NCBI Taxonomy" id="7375"/>
    <lineage>
        <taxon>Eukaryota</taxon>
        <taxon>Metazoa</taxon>
        <taxon>Ecdysozoa</taxon>
        <taxon>Arthropoda</taxon>
        <taxon>Hexapoda</taxon>
        <taxon>Insecta</taxon>
        <taxon>Pterygota</taxon>
        <taxon>Neoptera</taxon>
        <taxon>Endopterygota</taxon>
        <taxon>Diptera</taxon>
        <taxon>Brachycera</taxon>
        <taxon>Muscomorpha</taxon>
        <taxon>Oestroidea</taxon>
        <taxon>Calliphoridae</taxon>
        <taxon>Luciliinae</taxon>
        <taxon>Lucilia</taxon>
    </lineage>
</organism>
<name>A0A0L0BZJ8_LUCCU</name>
<gene>
    <name evidence="2" type="ORF">FF38_02149</name>
</gene>
<feature type="compositionally biased region" description="Polar residues" evidence="1">
    <location>
        <begin position="638"/>
        <end position="651"/>
    </location>
</feature>
<keyword evidence="3" id="KW-1185">Reference proteome</keyword>
<feature type="region of interest" description="Disordered" evidence="1">
    <location>
        <begin position="440"/>
        <end position="464"/>
    </location>
</feature>
<dbReference type="AlphaFoldDB" id="A0A0L0BZJ8"/>
<reference evidence="2 3" key="1">
    <citation type="journal article" date="2015" name="Nat. Commun.">
        <title>Lucilia cuprina genome unlocks parasitic fly biology to underpin future interventions.</title>
        <authorList>
            <person name="Anstead C.A."/>
            <person name="Korhonen P.K."/>
            <person name="Young N.D."/>
            <person name="Hall R.S."/>
            <person name="Jex A.R."/>
            <person name="Murali S.C."/>
            <person name="Hughes D.S."/>
            <person name="Lee S.F."/>
            <person name="Perry T."/>
            <person name="Stroehlein A.J."/>
            <person name="Ansell B.R."/>
            <person name="Breugelmans B."/>
            <person name="Hofmann A."/>
            <person name="Qu J."/>
            <person name="Dugan S."/>
            <person name="Lee S.L."/>
            <person name="Chao H."/>
            <person name="Dinh H."/>
            <person name="Han Y."/>
            <person name="Doddapaneni H.V."/>
            <person name="Worley K.C."/>
            <person name="Muzny D.M."/>
            <person name="Ioannidis P."/>
            <person name="Waterhouse R.M."/>
            <person name="Zdobnov E.M."/>
            <person name="James P.J."/>
            <person name="Bagnall N.H."/>
            <person name="Kotze A.C."/>
            <person name="Gibbs R.A."/>
            <person name="Richards S."/>
            <person name="Batterham P."/>
            <person name="Gasser R.B."/>
        </authorList>
    </citation>
    <scope>NUCLEOTIDE SEQUENCE [LARGE SCALE GENOMIC DNA]</scope>
    <source>
        <strain evidence="2 3">LS</strain>
        <tissue evidence="2">Full body</tissue>
    </source>
</reference>
<protein>
    <submittedName>
        <fullName evidence="2">Uncharacterized protein</fullName>
    </submittedName>
</protein>
<feature type="region of interest" description="Disordered" evidence="1">
    <location>
        <begin position="45"/>
        <end position="72"/>
    </location>
</feature>
<feature type="compositionally biased region" description="Basic and acidic residues" evidence="1">
    <location>
        <begin position="449"/>
        <end position="464"/>
    </location>
</feature>
<feature type="compositionally biased region" description="Polar residues" evidence="1">
    <location>
        <begin position="45"/>
        <end position="67"/>
    </location>
</feature>
<dbReference type="STRING" id="7375.A0A0L0BZJ8"/>
<dbReference type="OrthoDB" id="10655873at2759"/>
<accession>A0A0L0BZJ8</accession>
<sequence length="784" mass="89608">MSKSTYSIPNINHYAKTSSLETIRINSSSGPNTIQNNVETLHTRTSNSKMQSHTSTLNIQSSSHNGQTTHLKTHTKLETKTSVANQIHYSLTAHPFKDDNFLYNIHNGESKIEHHHSLHHNVVHIYTQAHPTHNSTGYIKTDRYVGKTINSQKSIDNSNHFNTNTIYSNSKTHIKTHRKLKTKTTSTNVSVHPFRDQHFIYNTHQGENSIHHQHFSNHNYVHIYTQAHQCKNFTPVTTSTKSPEIGSNINTLKKNTTSVNILQNKNLTKIITEQANEILQNFIYKQLETNFTTHRNVTNGSEKVLNNYPISKDNSHNNTEKNKKKSFQIFKDMAHFVSEQVTKTIGNSSEETNTADDLEKDFINNKQDNNLNKMKKEKYFNIFKNKNLMHVVLKEARKIIENSTSKAKTDNDTVKKIRTSFKIFKNQNLTNIISEQARKISQRVNDNNSDDKSTSLKPKTKSDNGKKKYATLFRVFKNKNLLNIISDHSRKIMHTTTKPTNIDSTTPTSVQTNTNIVPENDIKNSNITSNMKFNNDTEQEKVTTFKIFKNKNLTNFFSDRAIKILDTTTKTTDIDSTTSTSIQTNTNIVPEKDMENMKKHVINSISDQARKIVHTTTKPTNINNTTKSANKPEKEIKNSNTSPTTVRSNNGTEREKVTTFKIFKNKNLTNIISDQDRKIVHTTTKSIDINNSTQSAIKPNTKTVTEKDIKNSNTMPNVKSDNGTEHENIASFKFFKNKKITQTTIKPTDIENDKEFIETTTSKNLEHSTTNIPFVWINDVPLAR</sequence>
<evidence type="ECO:0000313" key="2">
    <source>
        <dbReference type="EMBL" id="KNC25443.1"/>
    </source>
</evidence>
<feature type="region of interest" description="Disordered" evidence="1">
    <location>
        <begin position="619"/>
        <end position="653"/>
    </location>
</feature>
<dbReference type="Proteomes" id="UP000037069">
    <property type="component" value="Unassembled WGS sequence"/>
</dbReference>
<comment type="caution">
    <text evidence="2">The sequence shown here is derived from an EMBL/GenBank/DDBJ whole genome shotgun (WGS) entry which is preliminary data.</text>
</comment>
<feature type="region of interest" description="Disordered" evidence="1">
    <location>
        <begin position="497"/>
        <end position="523"/>
    </location>
</feature>
<evidence type="ECO:0000256" key="1">
    <source>
        <dbReference type="SAM" id="MobiDB-lite"/>
    </source>
</evidence>